<evidence type="ECO:0000256" key="2">
    <source>
        <dbReference type="ARBA" id="ARBA00022612"/>
    </source>
</evidence>
<accession>A0A140FAS8</accession>
<dbReference type="GO" id="GO:0051276">
    <property type="term" value="P:chromosome organization"/>
    <property type="evidence" value="ECO:0007669"/>
    <property type="project" value="InterPro"/>
</dbReference>
<proteinExistence type="inferred from homology"/>
<keyword evidence="5" id="KW-0231">Viral genome packaging</keyword>
<evidence type="ECO:0000256" key="1">
    <source>
        <dbReference type="ARBA" id="ARBA00022562"/>
    </source>
</evidence>
<dbReference type="EMBL" id="KT809429">
    <property type="protein sequence ID" value="AML81154.1"/>
    <property type="molecule type" value="Genomic_DNA"/>
</dbReference>
<evidence type="ECO:0000256" key="6">
    <source>
        <dbReference type="SAM" id="MobiDB-lite"/>
    </source>
</evidence>
<evidence type="ECO:0000313" key="9">
    <source>
        <dbReference type="EMBL" id="AML81154.1"/>
    </source>
</evidence>
<keyword evidence="3" id="KW-0378">Hydrolase</keyword>
<evidence type="ECO:0000259" key="8">
    <source>
        <dbReference type="Pfam" id="PF02500"/>
    </source>
</evidence>
<dbReference type="GO" id="GO:0016787">
    <property type="term" value="F:hydrolase activity"/>
    <property type="evidence" value="ECO:0007669"/>
    <property type="project" value="UniProtKB-KW"/>
</dbReference>
<protein>
    <submittedName>
        <fullName evidence="9">UL15</fullName>
    </submittedName>
</protein>
<evidence type="ECO:0000256" key="4">
    <source>
        <dbReference type="ARBA" id="ARBA00023125"/>
    </source>
</evidence>
<evidence type="ECO:0000259" key="7">
    <source>
        <dbReference type="Pfam" id="PF02499"/>
    </source>
</evidence>
<feature type="compositionally biased region" description="Acidic residues" evidence="6">
    <location>
        <begin position="162"/>
        <end position="176"/>
    </location>
</feature>
<keyword evidence="1" id="KW-1048">Host nucleus</keyword>
<keyword evidence="2" id="KW-1188">Viral release from host cell</keyword>
<sequence>MFGLGDATRRYYADLKRKREASERDCAEEARFFNFAIAAPQRHQTVVPAVGTLHNCCESARIFAGLARAALFGGARGRAAVDPALARAAEALEFAAYDGERLAFHRNAYTSAMAAVDAMRSSGAFRQLRRFVNRFALLSRRSFRDAATAALGTAGAGAGTGADDDGDEEAEDDGDGAAEKRGAGVAPGRPEPEDAAEEGRGESGDGGGGGGGTGSGAKGRGGGGGGGRGTLELFQKMILMHAVYFLATVLLGDHAERATAYLLAAFDTPLFSEDAVRHFRQRVTVFLVPRRHGKTWFLVPLIALALATFRGIRVGYTAHIRKATEPVFEEIHARLRRWCRDARVDHVKGENITVTFPDGARSTIVFASSHNTNGIRGQDFNLLFVDEANFIRPDAVQTILGFMNQASCKIIFVSSTNTGRASTSFLTNLRGTDMLNVVTYVCDEHMRRVVAHTDATACSCYVLNKPVFITMDAATRTTAERLLPDSFMQEILGGAVAAREAPVLTRAAGERFLLYRPSSVANRRLLAGTLHVYVDPAFTANARASGTGVAVVGSYRRSWIVLGLEHFFLRALTGASADEIARCVVRCLARVLALHDGAFSAVRVAVEGNSSQDSAVAIVGAMRRELAELRAARVVADPAVVFYHHGAPGAGAGAVRYPFFLLQKQKTPAFDFFVKQFNSGAVMASQELVSVTVGARADPVEYLNAQLGNLVETASGAGEHRVFTGKRGGCADDLAVALVMAVHLSTLPDGLFA</sequence>
<feature type="compositionally biased region" description="Gly residues" evidence="6">
    <location>
        <begin position="204"/>
        <end position="225"/>
    </location>
</feature>
<name>A0A140FAS8_SUHV</name>
<dbReference type="InterPro" id="IPR003499">
    <property type="entry name" value="DNA_pack_N"/>
</dbReference>
<dbReference type="InterPro" id="IPR003498">
    <property type="entry name" value="DNA_pack_C"/>
</dbReference>
<dbReference type="Gene3D" id="3.40.50.300">
    <property type="entry name" value="P-loop containing nucleotide triphosphate hydrolases"/>
    <property type="match status" value="1"/>
</dbReference>
<feature type="domain" description="Probable DNA packing protein N-terminal" evidence="8">
    <location>
        <begin position="42"/>
        <end position="377"/>
    </location>
</feature>
<dbReference type="GO" id="GO:0003677">
    <property type="term" value="F:DNA binding"/>
    <property type="evidence" value="ECO:0007669"/>
    <property type="project" value="UniProtKB-KW"/>
</dbReference>
<dbReference type="InterPro" id="IPR027417">
    <property type="entry name" value="P-loop_NTPase"/>
</dbReference>
<reference evidence="9 10" key="1">
    <citation type="journal article" date="2016" name="Virology">
        <title>Genomic analyses reveal that partial sequence of an earlier pseudorabies virus in China is originated from a Bartha-vaccine-like strain.</title>
        <authorList>
            <person name="Ye C."/>
            <person name="Guo J.C."/>
            <person name="Gao J.C."/>
            <person name="Wang T.Y."/>
            <person name="Zhao K."/>
            <person name="Chang X.B."/>
            <person name="Wang Q."/>
            <person name="Peng J.M."/>
            <person name="Tian Z.J."/>
            <person name="Cai X.H."/>
            <person name="Tong G.Z."/>
            <person name="An T.Q."/>
        </authorList>
    </citation>
    <scope>NUCLEOTIDE SEQUENCE [LARGE SCALE GENOMIC DNA]</scope>
    <source>
        <strain evidence="9">SC</strain>
    </source>
</reference>
<feature type="region of interest" description="Disordered" evidence="6">
    <location>
        <begin position="154"/>
        <end position="225"/>
    </location>
</feature>
<evidence type="ECO:0000313" key="10">
    <source>
        <dbReference type="Proteomes" id="UP000151169"/>
    </source>
</evidence>
<dbReference type="Gene3D" id="3.30.420.320">
    <property type="match status" value="1"/>
</dbReference>
<dbReference type="SUPFAM" id="SSF52540">
    <property type="entry name" value="P-loop containing nucleoside triphosphate hydrolases"/>
    <property type="match status" value="1"/>
</dbReference>
<dbReference type="InterPro" id="IPR033663">
    <property type="entry name" value="HSV_TRM3"/>
</dbReference>
<evidence type="ECO:0000256" key="5">
    <source>
        <dbReference type="ARBA" id="ARBA00023219"/>
    </source>
</evidence>
<evidence type="ECO:0000256" key="3">
    <source>
        <dbReference type="ARBA" id="ARBA00022801"/>
    </source>
</evidence>
<dbReference type="Pfam" id="PF02499">
    <property type="entry name" value="DNA_pack_C"/>
    <property type="match status" value="1"/>
</dbReference>
<dbReference type="InterPro" id="IPR038435">
    <property type="entry name" value="DNA_pack_C_sf"/>
</dbReference>
<gene>
    <name evidence="9" type="primary">UL15</name>
</gene>
<organism evidence="9 10">
    <name type="scientific">Suid herpesvirus 1</name>
    <name type="common">SuHV-1</name>
    <name type="synonym">Pseudorabies virus</name>
    <dbReference type="NCBI Taxonomy" id="10345"/>
    <lineage>
        <taxon>Viruses</taxon>
        <taxon>Duplodnaviria</taxon>
        <taxon>Heunggongvirae</taxon>
        <taxon>Peploviricota</taxon>
        <taxon>Herviviricetes</taxon>
        <taxon>Herpesvirales</taxon>
        <taxon>Orthoherpesviridae</taxon>
        <taxon>Alphaherpesvirinae</taxon>
        <taxon>Varicellovirus</taxon>
        <taxon>Varicellovirus suidalpha1</taxon>
    </lineage>
</organism>
<dbReference type="Proteomes" id="UP000151169">
    <property type="component" value="Segment"/>
</dbReference>
<dbReference type="HAMAP" id="MF_04013">
    <property type="entry name" value="HSV_TRM3"/>
    <property type="match status" value="1"/>
</dbReference>
<keyword evidence="4" id="KW-0238">DNA-binding</keyword>
<feature type="domain" description="Probable DNA packing protein C-terminal" evidence="7">
    <location>
        <begin position="403"/>
        <end position="750"/>
    </location>
</feature>
<dbReference type="Pfam" id="PF02500">
    <property type="entry name" value="DNA_pack_N"/>
    <property type="match status" value="1"/>
</dbReference>